<sequence length="109" mass="12598">MRLMFARVIFSTDEGFAMFHQFFSLFCQIYILKYLIDVDINNVLENYAVTYISAAFQVSKFALYILAGEDFRDTLRKIVQNLSCCKVRRSHTIIKMQSSSAIKTTTSAK</sequence>
<proteinExistence type="predicted"/>
<reference evidence="1 2" key="1">
    <citation type="submission" date="2019-10" db="EMBL/GenBank/DDBJ databases">
        <title>Assembly and Annotation for the nematode Trichostrongylus colubriformis.</title>
        <authorList>
            <person name="Martin J."/>
        </authorList>
    </citation>
    <scope>NUCLEOTIDE SEQUENCE [LARGE SCALE GENOMIC DNA]</scope>
    <source>
        <strain evidence="1">G859</strain>
        <tissue evidence="1">Whole worm</tissue>
    </source>
</reference>
<keyword evidence="2" id="KW-1185">Reference proteome</keyword>
<organism evidence="1 2">
    <name type="scientific">Trichostrongylus colubriformis</name>
    <name type="common">Black scour worm</name>
    <dbReference type="NCBI Taxonomy" id="6319"/>
    <lineage>
        <taxon>Eukaryota</taxon>
        <taxon>Metazoa</taxon>
        <taxon>Ecdysozoa</taxon>
        <taxon>Nematoda</taxon>
        <taxon>Chromadorea</taxon>
        <taxon>Rhabditida</taxon>
        <taxon>Rhabditina</taxon>
        <taxon>Rhabditomorpha</taxon>
        <taxon>Strongyloidea</taxon>
        <taxon>Trichostrongylidae</taxon>
        <taxon>Trichostrongylus</taxon>
    </lineage>
</organism>
<accession>A0AAN8IR77</accession>
<dbReference type="EMBL" id="WIXE01009135">
    <property type="protein sequence ID" value="KAK5978692.1"/>
    <property type="molecule type" value="Genomic_DNA"/>
</dbReference>
<gene>
    <name evidence="1" type="ORF">GCK32_012377</name>
</gene>
<protein>
    <submittedName>
        <fullName evidence="1">Uncharacterized protein</fullName>
    </submittedName>
</protein>
<comment type="caution">
    <text evidence="1">The sequence shown here is derived from an EMBL/GenBank/DDBJ whole genome shotgun (WGS) entry which is preliminary data.</text>
</comment>
<evidence type="ECO:0000313" key="2">
    <source>
        <dbReference type="Proteomes" id="UP001331761"/>
    </source>
</evidence>
<name>A0AAN8IR77_TRICO</name>
<evidence type="ECO:0000313" key="1">
    <source>
        <dbReference type="EMBL" id="KAK5978692.1"/>
    </source>
</evidence>
<dbReference type="Proteomes" id="UP001331761">
    <property type="component" value="Unassembled WGS sequence"/>
</dbReference>
<dbReference type="AlphaFoldDB" id="A0AAN8IR77"/>